<reference evidence="2" key="1">
    <citation type="journal article" date="2019" name="PLoS Negl. Trop. Dis.">
        <title>Revisiting the worldwide diversity of Leptospira species in the environment.</title>
        <authorList>
            <person name="Vincent A.T."/>
            <person name="Schiettekatte O."/>
            <person name="Bourhy P."/>
            <person name="Veyrier F.J."/>
            <person name="Picardeau M."/>
        </authorList>
    </citation>
    <scope>NUCLEOTIDE SEQUENCE [LARGE SCALE GENOMIC DNA]</scope>
    <source>
        <strain evidence="2">201702692</strain>
    </source>
</reference>
<dbReference type="OrthoDB" id="9930266at2"/>
<dbReference type="EMBL" id="RQGA01000018">
    <property type="protein sequence ID" value="TGL35594.1"/>
    <property type="molecule type" value="Genomic_DNA"/>
</dbReference>
<protein>
    <submittedName>
        <fullName evidence="2">Uncharacterized protein</fullName>
    </submittedName>
</protein>
<gene>
    <name evidence="2" type="ORF">EHQ49_17615</name>
</gene>
<feature type="transmembrane region" description="Helical" evidence="1">
    <location>
        <begin position="26"/>
        <end position="45"/>
    </location>
</feature>
<comment type="caution">
    <text evidence="2">The sequence shown here is derived from an EMBL/GenBank/DDBJ whole genome shotgun (WGS) entry which is preliminary data.</text>
</comment>
<dbReference type="AlphaFoldDB" id="A0A4R9JC57"/>
<keyword evidence="1" id="KW-0812">Transmembrane</keyword>
<accession>A0A4R9JC57</accession>
<sequence length="304" mass="35151">MEEKEVEKSAKSIIENLVIPRIKHPLMGTFMFSFFINNFDIFYMLTFSPRDDYIGIATFYSALITEPARFWVPVGIAIFVFVVEPMLAYFKLHWELLLKLISERISESQNKISLQYRIDSLIENIKKTNNENSYLVKFIEELLSNVNRTISNDKVNFLFVLGRPGLKKGEFVGLEQNLTISKYDQGAFLDQLKCLGIVYEVIKPGFYLVENPKDWRAYLAERIPLNARNSIGKLVYDLQSHEYKSTNGMGKQELMLAEFNGNDLSLYSHFITEDLSMSTIENIGRKIYEVVASGDYDYKRSLLG</sequence>
<proteinExistence type="predicted"/>
<evidence type="ECO:0000313" key="3">
    <source>
        <dbReference type="Proteomes" id="UP000298125"/>
    </source>
</evidence>
<keyword evidence="3" id="KW-1185">Reference proteome</keyword>
<organism evidence="2 3">
    <name type="scientific">Leptospira perdikensis</name>
    <dbReference type="NCBI Taxonomy" id="2484948"/>
    <lineage>
        <taxon>Bacteria</taxon>
        <taxon>Pseudomonadati</taxon>
        <taxon>Spirochaetota</taxon>
        <taxon>Spirochaetia</taxon>
        <taxon>Leptospirales</taxon>
        <taxon>Leptospiraceae</taxon>
        <taxon>Leptospira</taxon>
    </lineage>
</organism>
<name>A0A4R9JC57_9LEPT</name>
<evidence type="ECO:0000256" key="1">
    <source>
        <dbReference type="SAM" id="Phobius"/>
    </source>
</evidence>
<dbReference type="RefSeq" id="WP_135581152.1">
    <property type="nucleotide sequence ID" value="NZ_RQGA01000018.1"/>
</dbReference>
<feature type="transmembrane region" description="Helical" evidence="1">
    <location>
        <begin position="70"/>
        <end position="90"/>
    </location>
</feature>
<evidence type="ECO:0000313" key="2">
    <source>
        <dbReference type="EMBL" id="TGL35594.1"/>
    </source>
</evidence>
<keyword evidence="1" id="KW-1133">Transmembrane helix</keyword>
<keyword evidence="1" id="KW-0472">Membrane</keyword>
<dbReference type="Proteomes" id="UP000298125">
    <property type="component" value="Unassembled WGS sequence"/>
</dbReference>